<sequence>MAFRQYQIKLSFGFQAGVPPLFDAPLGRFTSCLPSRSERNQWPLSVIFSHCTASWYIMYTHRPLTALSTIPHNSSLSHISIVPPAGLAYVERRERDYAANSRSRKHDVQASADTDIESLRY</sequence>
<comment type="caution">
    <text evidence="2">The sequence shown here is derived from an EMBL/GenBank/DDBJ whole genome shotgun (WGS) entry which is preliminary data.</text>
</comment>
<dbReference type="AlphaFoldDB" id="A0A9P3GPR2"/>
<feature type="region of interest" description="Disordered" evidence="1">
    <location>
        <begin position="98"/>
        <end position="121"/>
    </location>
</feature>
<accession>A0A9P3GPR2</accession>
<dbReference type="Proteomes" id="UP000703269">
    <property type="component" value="Unassembled WGS sequence"/>
</dbReference>
<gene>
    <name evidence="2" type="ORF">PsYK624_135210</name>
</gene>
<proteinExistence type="predicted"/>
<evidence type="ECO:0000256" key="1">
    <source>
        <dbReference type="SAM" id="MobiDB-lite"/>
    </source>
</evidence>
<evidence type="ECO:0000313" key="2">
    <source>
        <dbReference type="EMBL" id="GJE97305.1"/>
    </source>
</evidence>
<evidence type="ECO:0000313" key="3">
    <source>
        <dbReference type="Proteomes" id="UP000703269"/>
    </source>
</evidence>
<keyword evidence="3" id="KW-1185">Reference proteome</keyword>
<protein>
    <submittedName>
        <fullName evidence="2">Uncharacterized protein</fullName>
    </submittedName>
</protein>
<organism evidence="2 3">
    <name type="scientific">Phanerochaete sordida</name>
    <dbReference type="NCBI Taxonomy" id="48140"/>
    <lineage>
        <taxon>Eukaryota</taxon>
        <taxon>Fungi</taxon>
        <taxon>Dikarya</taxon>
        <taxon>Basidiomycota</taxon>
        <taxon>Agaricomycotina</taxon>
        <taxon>Agaricomycetes</taxon>
        <taxon>Polyporales</taxon>
        <taxon>Phanerochaetaceae</taxon>
        <taxon>Phanerochaete</taxon>
    </lineage>
</organism>
<dbReference type="EMBL" id="BPQB01000070">
    <property type="protein sequence ID" value="GJE97305.1"/>
    <property type="molecule type" value="Genomic_DNA"/>
</dbReference>
<name>A0A9P3GPR2_9APHY</name>
<reference evidence="2 3" key="1">
    <citation type="submission" date="2021-08" db="EMBL/GenBank/DDBJ databases">
        <title>Draft Genome Sequence of Phanerochaete sordida strain YK-624.</title>
        <authorList>
            <person name="Mori T."/>
            <person name="Dohra H."/>
            <person name="Suzuki T."/>
            <person name="Kawagishi H."/>
            <person name="Hirai H."/>
        </authorList>
    </citation>
    <scope>NUCLEOTIDE SEQUENCE [LARGE SCALE GENOMIC DNA]</scope>
    <source>
        <strain evidence="2 3">YK-624</strain>
    </source>
</reference>